<comment type="caution">
    <text evidence="4">The sequence shown here is derived from an EMBL/GenBank/DDBJ whole genome shotgun (WGS) entry which is preliminary data.</text>
</comment>
<dbReference type="InterPro" id="IPR050624">
    <property type="entry name" value="HTH-type_Tx_Regulator"/>
</dbReference>
<dbReference type="Pfam" id="PF00440">
    <property type="entry name" value="TetR_N"/>
    <property type="match status" value="1"/>
</dbReference>
<evidence type="ECO:0000256" key="1">
    <source>
        <dbReference type="ARBA" id="ARBA00023125"/>
    </source>
</evidence>
<dbReference type="RefSeq" id="WP_188773520.1">
    <property type="nucleotide sequence ID" value="NZ_BMMB01000001.1"/>
</dbReference>
<evidence type="ECO:0000313" key="4">
    <source>
        <dbReference type="EMBL" id="MDR6243309.1"/>
    </source>
</evidence>
<name>A0ABU1IVL1_9BACL</name>
<proteinExistence type="predicted"/>
<protein>
    <submittedName>
        <fullName evidence="4">AcrR family transcriptional regulator</fullName>
    </submittedName>
</protein>
<keyword evidence="5" id="KW-1185">Reference proteome</keyword>
<dbReference type="PANTHER" id="PTHR43479:SF22">
    <property type="entry name" value="TRANSCRIPTIONAL REGULATOR, TETR FAMILY"/>
    <property type="match status" value="1"/>
</dbReference>
<sequence length="298" mass="34655">MKTKEQDIIEAAVRLFSEKGYTATSVDEIAKESGMAKASFYKFFQSKEDVLIATVKEHGRTISETIERLYAATDQPPEKRLASFIDLQLNSVLESKIHSIMVSLHDKSILQNEKLLHACLYIEYQTNQWCTDCLNQIYGPKVDPFVYDIIFMVRAMLMQFMFLPIIGIRPQVPIRELSDMLTKLVDHMVHNMIQTDYKPVWDWSSVDMSPDQIEKSPVFQGILIHELLIAMKRTLHSIEVDEQERAELWQVLGSLEEEITRMERRSGMIRALLEFLKGYDALEEYTLKLQRVLSLRET</sequence>
<reference evidence="4 5" key="1">
    <citation type="submission" date="2023-07" db="EMBL/GenBank/DDBJ databases">
        <title>Genomic Encyclopedia of Type Strains, Phase IV (KMG-IV): sequencing the most valuable type-strain genomes for metagenomic binning, comparative biology and taxonomic classification.</title>
        <authorList>
            <person name="Goeker M."/>
        </authorList>
    </citation>
    <scope>NUCLEOTIDE SEQUENCE [LARGE SCALE GENOMIC DNA]</scope>
    <source>
        <strain evidence="4 5">DSM 22170</strain>
    </source>
</reference>
<accession>A0ABU1IVL1</accession>
<evidence type="ECO:0000259" key="3">
    <source>
        <dbReference type="PROSITE" id="PS50977"/>
    </source>
</evidence>
<dbReference type="Proteomes" id="UP001185028">
    <property type="component" value="Unassembled WGS sequence"/>
</dbReference>
<feature type="domain" description="HTH tetR-type" evidence="3">
    <location>
        <begin position="2"/>
        <end position="62"/>
    </location>
</feature>
<dbReference type="SUPFAM" id="SSF46689">
    <property type="entry name" value="Homeodomain-like"/>
    <property type="match status" value="1"/>
</dbReference>
<organism evidence="4 5">
    <name type="scientific">Paenibacillus hunanensis</name>
    <dbReference type="NCBI Taxonomy" id="539262"/>
    <lineage>
        <taxon>Bacteria</taxon>
        <taxon>Bacillati</taxon>
        <taxon>Bacillota</taxon>
        <taxon>Bacilli</taxon>
        <taxon>Bacillales</taxon>
        <taxon>Paenibacillaceae</taxon>
        <taxon>Paenibacillus</taxon>
    </lineage>
</organism>
<gene>
    <name evidence="4" type="ORF">JOC58_001196</name>
</gene>
<dbReference type="PANTHER" id="PTHR43479">
    <property type="entry name" value="ACREF/ENVCD OPERON REPRESSOR-RELATED"/>
    <property type="match status" value="1"/>
</dbReference>
<evidence type="ECO:0000256" key="2">
    <source>
        <dbReference type="PROSITE-ProRule" id="PRU00335"/>
    </source>
</evidence>
<dbReference type="InterPro" id="IPR001647">
    <property type="entry name" value="HTH_TetR"/>
</dbReference>
<keyword evidence="1 2" id="KW-0238">DNA-binding</keyword>
<dbReference type="PROSITE" id="PS50977">
    <property type="entry name" value="HTH_TETR_2"/>
    <property type="match status" value="1"/>
</dbReference>
<feature type="DNA-binding region" description="H-T-H motif" evidence="2">
    <location>
        <begin position="25"/>
        <end position="44"/>
    </location>
</feature>
<dbReference type="Gene3D" id="1.10.357.10">
    <property type="entry name" value="Tetracycline Repressor, domain 2"/>
    <property type="match status" value="1"/>
</dbReference>
<dbReference type="PRINTS" id="PR00455">
    <property type="entry name" value="HTHTETR"/>
</dbReference>
<dbReference type="EMBL" id="JAVDQH010000004">
    <property type="protein sequence ID" value="MDR6243309.1"/>
    <property type="molecule type" value="Genomic_DNA"/>
</dbReference>
<evidence type="ECO:0000313" key="5">
    <source>
        <dbReference type="Proteomes" id="UP001185028"/>
    </source>
</evidence>
<dbReference type="InterPro" id="IPR009057">
    <property type="entry name" value="Homeodomain-like_sf"/>
</dbReference>